<evidence type="ECO:0000313" key="2">
    <source>
        <dbReference type="EMBL" id="KAK7319280.1"/>
    </source>
</evidence>
<sequence>MHYTQRLAKTCSSWSSKSWYNTKMDTCRVAIVFTIYMMAVLVSAHCFVAESVAEDVAAIPPTPMESGGVHLGAPDAFVVIAFVVAWFS</sequence>
<name>A0AAN9Q081_CLITE</name>
<keyword evidence="3" id="KW-1185">Reference proteome</keyword>
<proteinExistence type="predicted"/>
<reference evidence="2 3" key="1">
    <citation type="submission" date="2024-01" db="EMBL/GenBank/DDBJ databases">
        <title>The genomes of 5 underutilized Papilionoideae crops provide insights into root nodulation and disease resistance.</title>
        <authorList>
            <person name="Yuan L."/>
        </authorList>
    </citation>
    <scope>NUCLEOTIDE SEQUENCE [LARGE SCALE GENOMIC DNA]</scope>
    <source>
        <strain evidence="2">LY-2023</strain>
        <tissue evidence="2">Leaf</tissue>
    </source>
</reference>
<evidence type="ECO:0008006" key="4">
    <source>
        <dbReference type="Google" id="ProtNLM"/>
    </source>
</evidence>
<gene>
    <name evidence="2" type="ORF">RJT34_03999</name>
</gene>
<keyword evidence="1" id="KW-0472">Membrane</keyword>
<evidence type="ECO:0000313" key="3">
    <source>
        <dbReference type="Proteomes" id="UP001359559"/>
    </source>
</evidence>
<feature type="transmembrane region" description="Helical" evidence="1">
    <location>
        <begin position="27"/>
        <end position="48"/>
    </location>
</feature>
<keyword evidence="1" id="KW-0812">Transmembrane</keyword>
<keyword evidence="1" id="KW-1133">Transmembrane helix</keyword>
<accession>A0AAN9Q081</accession>
<feature type="transmembrane region" description="Helical" evidence="1">
    <location>
        <begin position="68"/>
        <end position="87"/>
    </location>
</feature>
<dbReference type="AlphaFoldDB" id="A0AAN9Q081"/>
<comment type="caution">
    <text evidence="2">The sequence shown here is derived from an EMBL/GenBank/DDBJ whole genome shotgun (WGS) entry which is preliminary data.</text>
</comment>
<organism evidence="2 3">
    <name type="scientific">Clitoria ternatea</name>
    <name type="common">Butterfly pea</name>
    <dbReference type="NCBI Taxonomy" id="43366"/>
    <lineage>
        <taxon>Eukaryota</taxon>
        <taxon>Viridiplantae</taxon>
        <taxon>Streptophyta</taxon>
        <taxon>Embryophyta</taxon>
        <taxon>Tracheophyta</taxon>
        <taxon>Spermatophyta</taxon>
        <taxon>Magnoliopsida</taxon>
        <taxon>eudicotyledons</taxon>
        <taxon>Gunneridae</taxon>
        <taxon>Pentapetalae</taxon>
        <taxon>rosids</taxon>
        <taxon>fabids</taxon>
        <taxon>Fabales</taxon>
        <taxon>Fabaceae</taxon>
        <taxon>Papilionoideae</taxon>
        <taxon>50 kb inversion clade</taxon>
        <taxon>NPAAA clade</taxon>
        <taxon>indigoferoid/millettioid clade</taxon>
        <taxon>Phaseoleae</taxon>
        <taxon>Clitoria</taxon>
    </lineage>
</organism>
<dbReference type="Proteomes" id="UP001359559">
    <property type="component" value="Unassembled WGS sequence"/>
</dbReference>
<protein>
    <recommendedName>
        <fullName evidence="4">Transmembrane protein</fullName>
    </recommendedName>
</protein>
<dbReference type="EMBL" id="JAYKXN010000001">
    <property type="protein sequence ID" value="KAK7319280.1"/>
    <property type="molecule type" value="Genomic_DNA"/>
</dbReference>
<evidence type="ECO:0000256" key="1">
    <source>
        <dbReference type="SAM" id="Phobius"/>
    </source>
</evidence>